<dbReference type="InParanoid" id="A0A3Q0HHJ9"/>
<reference evidence="3" key="1">
    <citation type="submission" date="2025-08" db="UniProtKB">
        <authorList>
            <consortium name="RefSeq"/>
        </authorList>
    </citation>
    <scope>IDENTIFICATION</scope>
</reference>
<keyword evidence="2" id="KW-1185">Reference proteome</keyword>
<evidence type="ECO:0000313" key="3">
    <source>
        <dbReference type="RefSeq" id="XP_025071424.1"/>
    </source>
</evidence>
<sequence length="519" mass="52553">MPLRSTAPQRDLSLPAPPSTSGQRLEGTDRRALAAPSRSIQPVLKVEAARALPGAAQRWVLAPGLGGLFCPAGPLCLAQAGAGLGLGSARPPPSAALILPPPGPLVPPARIVGATEKPQAQDPLPPPAAPQCPDMGVCSHPPQPSRPGAATLPALGQLRPCLLPEGSPQCQNAAASGVGLAAREPAPGEAAVPWRRGVRDVARARGEDGRLHLKSSLTRGQAPWQGPPPEPVPADSLGGAGMGPMPGRAVLGPAASPCAEGSWLCCALRAGAGSRGAKAGGRLAVAALGSTCAGIPLPVQEPLLGTPCSAAPRWQQGPHHTRPARRHGVACPRLAEPCREMARPGLTRAGRRSSWEAPVPPSGRDGLQPARPLHCWDLAWHLQGGGAGGTGASTEHVRPEGPEEPPALLLRPTLRLLRCHRPPQGPGARSPAVPLAGAGAPTPSTSCHLLPSPLCSSSLNKAALSVGLSLSAGLSWGGPCPMSHCAKCTDPNNGLEFGLGLQLPVLLGPPPGHLCTDGK</sequence>
<protein>
    <submittedName>
        <fullName evidence="3">Basic proline-rich protein-like</fullName>
    </submittedName>
</protein>
<dbReference type="Proteomes" id="UP000189705">
    <property type="component" value="Unplaced"/>
</dbReference>
<dbReference type="AlphaFoldDB" id="A0A3Q0HHJ9"/>
<name>A0A3Q0HHJ9_ALLSI</name>
<evidence type="ECO:0000313" key="2">
    <source>
        <dbReference type="Proteomes" id="UP000189705"/>
    </source>
</evidence>
<dbReference type="RefSeq" id="XP_025071424.1">
    <property type="nucleotide sequence ID" value="XM_025215639.1"/>
</dbReference>
<gene>
    <name evidence="3" type="primary">LOC106722773</name>
</gene>
<feature type="region of interest" description="Disordered" evidence="1">
    <location>
        <begin position="347"/>
        <end position="367"/>
    </location>
</feature>
<feature type="region of interest" description="Disordered" evidence="1">
    <location>
        <begin position="1"/>
        <end position="36"/>
    </location>
</feature>
<dbReference type="KEGG" id="asn:106722773"/>
<dbReference type="GeneID" id="106722773"/>
<feature type="region of interest" description="Disordered" evidence="1">
    <location>
        <begin position="214"/>
        <end position="245"/>
    </location>
</feature>
<evidence type="ECO:0000256" key="1">
    <source>
        <dbReference type="SAM" id="MobiDB-lite"/>
    </source>
</evidence>
<accession>A0A3Q0HHJ9</accession>
<proteinExistence type="predicted"/>
<feature type="region of interest" description="Disordered" evidence="1">
    <location>
        <begin position="386"/>
        <end position="407"/>
    </location>
</feature>
<organism evidence="2 3">
    <name type="scientific">Alligator sinensis</name>
    <name type="common">Chinese alligator</name>
    <dbReference type="NCBI Taxonomy" id="38654"/>
    <lineage>
        <taxon>Eukaryota</taxon>
        <taxon>Metazoa</taxon>
        <taxon>Chordata</taxon>
        <taxon>Craniata</taxon>
        <taxon>Vertebrata</taxon>
        <taxon>Euteleostomi</taxon>
        <taxon>Archelosauria</taxon>
        <taxon>Archosauria</taxon>
        <taxon>Crocodylia</taxon>
        <taxon>Alligatoridae</taxon>
        <taxon>Alligatorinae</taxon>
        <taxon>Alligator</taxon>
    </lineage>
</organism>